<evidence type="ECO:0000256" key="4">
    <source>
        <dbReference type="SAM" id="MobiDB-lite"/>
    </source>
</evidence>
<evidence type="ECO:0000313" key="5">
    <source>
        <dbReference type="EMBL" id="GIG79142.1"/>
    </source>
</evidence>
<dbReference type="GO" id="GO:0016151">
    <property type="term" value="F:nickel cation binding"/>
    <property type="evidence" value="ECO:0007669"/>
    <property type="project" value="UniProtKB-UniRule"/>
</dbReference>
<dbReference type="EMBL" id="BONV01000007">
    <property type="protein sequence ID" value="GIG79142.1"/>
    <property type="molecule type" value="Genomic_DNA"/>
</dbReference>
<evidence type="ECO:0000256" key="2">
    <source>
        <dbReference type="ARBA" id="ARBA00023186"/>
    </source>
</evidence>
<proteinExistence type="inferred from homology"/>
<evidence type="ECO:0000256" key="3">
    <source>
        <dbReference type="HAMAP-Rule" id="MF_01385"/>
    </source>
</evidence>
<evidence type="ECO:0000313" key="6">
    <source>
        <dbReference type="Proteomes" id="UP000630097"/>
    </source>
</evidence>
<dbReference type="PANTHER" id="PTHR33620:SF1">
    <property type="entry name" value="UREASE ACCESSORY PROTEIN F"/>
    <property type="match status" value="1"/>
</dbReference>
<feature type="region of interest" description="Disordered" evidence="4">
    <location>
        <begin position="228"/>
        <end position="277"/>
    </location>
</feature>
<dbReference type="PANTHER" id="PTHR33620">
    <property type="entry name" value="UREASE ACCESSORY PROTEIN F"/>
    <property type="match status" value="1"/>
</dbReference>
<dbReference type="InterPro" id="IPR002639">
    <property type="entry name" value="UreF"/>
</dbReference>
<dbReference type="GO" id="GO:0005737">
    <property type="term" value="C:cytoplasm"/>
    <property type="evidence" value="ECO:0007669"/>
    <property type="project" value="UniProtKB-SubCell"/>
</dbReference>
<dbReference type="InterPro" id="IPR038277">
    <property type="entry name" value="UreF_sf"/>
</dbReference>
<organism evidence="5 6">
    <name type="scientific">Planotetraspora kaengkrachanensis</name>
    <dbReference type="NCBI Taxonomy" id="575193"/>
    <lineage>
        <taxon>Bacteria</taxon>
        <taxon>Bacillati</taxon>
        <taxon>Actinomycetota</taxon>
        <taxon>Actinomycetes</taxon>
        <taxon>Streptosporangiales</taxon>
        <taxon>Streptosporangiaceae</taxon>
        <taxon>Planotetraspora</taxon>
    </lineage>
</organism>
<evidence type="ECO:0000256" key="1">
    <source>
        <dbReference type="ARBA" id="ARBA00022988"/>
    </source>
</evidence>
<comment type="similarity">
    <text evidence="3">Belongs to the UreF family.</text>
</comment>
<comment type="caution">
    <text evidence="5">The sequence shown here is derived from an EMBL/GenBank/DDBJ whole genome shotgun (WGS) entry which is preliminary data.</text>
</comment>
<protein>
    <recommendedName>
        <fullName evidence="3">Urease accessory protein UreF</fullName>
    </recommendedName>
</protein>
<dbReference type="Gene3D" id="1.10.4190.10">
    <property type="entry name" value="Urease accessory protein UreF"/>
    <property type="match status" value="1"/>
</dbReference>
<gene>
    <name evidence="3" type="primary">ureF</name>
    <name evidence="5" type="ORF">Pka01_22690</name>
</gene>
<dbReference type="Pfam" id="PF01730">
    <property type="entry name" value="UreF"/>
    <property type="match status" value="1"/>
</dbReference>
<comment type="subcellular location">
    <subcellularLocation>
        <location evidence="3">Cytoplasm</location>
    </subcellularLocation>
</comment>
<keyword evidence="2 3" id="KW-0143">Chaperone</keyword>
<accession>A0A8J3PRF2</accession>
<feature type="compositionally biased region" description="Polar residues" evidence="4">
    <location>
        <begin position="257"/>
        <end position="266"/>
    </location>
</feature>
<dbReference type="AlphaFoldDB" id="A0A8J3PRF2"/>
<name>A0A8J3PRF2_9ACTN</name>
<dbReference type="HAMAP" id="MF_01385">
    <property type="entry name" value="UreF"/>
    <property type="match status" value="1"/>
</dbReference>
<keyword evidence="1 3" id="KW-0996">Nickel insertion</keyword>
<keyword evidence="6" id="KW-1185">Reference proteome</keyword>
<sequence>MRDRPTGDAALLLLADSRLPAGGHAHSGGAEEAVRLGTITGPEDLARFLRGRLATAGLVSAALAAAACEFAAATADHPAGPYGHAGPDPDADPAALWRRLDAEADARTASPAQREASRVQGRLLVRSARRIWPSAVLDELAKAVPEGAHHPIALGAAAAAAGCDPYQAALAAAYNSVTGPATAAVRLLGLDPVTVHRLLADLAPALNDAAHAACASLIDDVVHGVAQNGAGGHQGPAQNTATQDGAKRDDPPHHGGATNSGPTHTGSADGPAAKALGSAWPALPGHAAPALDLLAEGHRGNPMKLFVS</sequence>
<dbReference type="Proteomes" id="UP000630097">
    <property type="component" value="Unassembled WGS sequence"/>
</dbReference>
<comment type="function">
    <text evidence="3">Required for maturation of urease via the functional incorporation of the urease nickel metallocenter.</text>
</comment>
<comment type="subunit">
    <text evidence="3">UreD, UreF and UreG form a complex that acts as a GTP-hydrolysis-dependent molecular chaperone, activating the urease apoprotein by helping to assemble the nickel containing metallocenter of UreC. The UreE protein probably delivers the nickel.</text>
</comment>
<dbReference type="RefSeq" id="WP_203882614.1">
    <property type="nucleotide sequence ID" value="NZ_BAABHH010000010.1"/>
</dbReference>
<reference evidence="5 6" key="1">
    <citation type="submission" date="2021-01" db="EMBL/GenBank/DDBJ databases">
        <title>Whole genome shotgun sequence of Planotetraspora kaengkrachanensis NBRC 104272.</title>
        <authorList>
            <person name="Komaki H."/>
            <person name="Tamura T."/>
        </authorList>
    </citation>
    <scope>NUCLEOTIDE SEQUENCE [LARGE SCALE GENOMIC DNA]</scope>
    <source>
        <strain evidence="5 6">NBRC 104272</strain>
    </source>
</reference>
<keyword evidence="3" id="KW-0963">Cytoplasm</keyword>